<keyword evidence="1" id="KW-0732">Signal</keyword>
<sequence length="326" mass="37233">MKKLLAFFFIVTNCVSAQAQTYKEWIKKGDSCYKVENYKLSVGYYEKAFKIEKKDSGDLYNAGCAASLALENKKAFKWLNLAIDKGYENNTHMQIDGDLKRLHAEKEWKEIIDKLQKKLDILGAHYDKPLQKELLEIYANDQDIRGIAMKIYKTEGAGSKSLDSIGKIMSYKDSINLIKVVKILDEKGWIGKDAVGSQASETLFLVIQHADLKYQQKYLPMMREAVKKGNAKASSLALLEDRVALREGKKQIYGSQISKHPMTKKPFVSPLEDPDNVDKRRASVGLGTLSDYLKNWDATWDVEVYKKELPEFQKLLDEKKKKIDKG</sequence>
<comment type="caution">
    <text evidence="2">The sequence shown here is derived from an EMBL/GenBank/DDBJ whole genome shotgun (WGS) entry which is preliminary data.</text>
</comment>
<dbReference type="InterPro" id="IPR011990">
    <property type="entry name" value="TPR-like_helical_dom_sf"/>
</dbReference>
<evidence type="ECO:0000256" key="1">
    <source>
        <dbReference type="SAM" id="SignalP"/>
    </source>
</evidence>
<dbReference type="RefSeq" id="WP_229353066.1">
    <property type="nucleotide sequence ID" value="NZ_BAABAO010000005.1"/>
</dbReference>
<reference evidence="3" key="1">
    <citation type="journal article" date="2019" name="Int. J. Syst. Evol. Microbiol.">
        <title>The Global Catalogue of Microorganisms (GCM) 10K type strain sequencing project: providing services to taxonomists for standard genome sequencing and annotation.</title>
        <authorList>
            <consortium name="The Broad Institute Genomics Platform"/>
            <consortium name="The Broad Institute Genome Sequencing Center for Infectious Disease"/>
            <person name="Wu L."/>
            <person name="Ma J."/>
        </authorList>
    </citation>
    <scope>NUCLEOTIDE SEQUENCE [LARGE SCALE GENOMIC DNA]</scope>
    <source>
        <strain evidence="3">JCM 17386</strain>
    </source>
</reference>
<accession>A0ABP7XVS3</accession>
<dbReference type="SUPFAM" id="SSF48452">
    <property type="entry name" value="TPR-like"/>
    <property type="match status" value="1"/>
</dbReference>
<evidence type="ECO:0008006" key="4">
    <source>
        <dbReference type="Google" id="ProtNLM"/>
    </source>
</evidence>
<organism evidence="2 3">
    <name type="scientific">Flavobacterium chungbukense</name>
    <dbReference type="NCBI Taxonomy" id="877464"/>
    <lineage>
        <taxon>Bacteria</taxon>
        <taxon>Pseudomonadati</taxon>
        <taxon>Bacteroidota</taxon>
        <taxon>Flavobacteriia</taxon>
        <taxon>Flavobacteriales</taxon>
        <taxon>Flavobacteriaceae</taxon>
        <taxon>Flavobacterium</taxon>
    </lineage>
</organism>
<dbReference type="Gene3D" id="1.25.40.10">
    <property type="entry name" value="Tetratricopeptide repeat domain"/>
    <property type="match status" value="1"/>
</dbReference>
<feature type="signal peptide" evidence="1">
    <location>
        <begin position="1"/>
        <end position="19"/>
    </location>
</feature>
<keyword evidence="3" id="KW-1185">Reference proteome</keyword>
<name>A0ABP7XVS3_9FLAO</name>
<gene>
    <name evidence="2" type="ORF">GCM10022250_13800</name>
</gene>
<evidence type="ECO:0000313" key="3">
    <source>
        <dbReference type="Proteomes" id="UP001501333"/>
    </source>
</evidence>
<proteinExistence type="predicted"/>
<feature type="chain" id="PRO_5045240563" description="Tetratricopeptide repeat protein" evidence="1">
    <location>
        <begin position="20"/>
        <end position="326"/>
    </location>
</feature>
<evidence type="ECO:0000313" key="2">
    <source>
        <dbReference type="EMBL" id="GAA4126794.1"/>
    </source>
</evidence>
<dbReference type="Pfam" id="PF20329">
    <property type="entry name" value="DUF6624"/>
    <property type="match status" value="1"/>
</dbReference>
<dbReference type="EMBL" id="BAABAO010000005">
    <property type="protein sequence ID" value="GAA4126794.1"/>
    <property type="molecule type" value="Genomic_DNA"/>
</dbReference>
<dbReference type="Proteomes" id="UP001501333">
    <property type="component" value="Unassembled WGS sequence"/>
</dbReference>
<protein>
    <recommendedName>
        <fullName evidence="4">Tetratricopeptide repeat protein</fullName>
    </recommendedName>
</protein>
<dbReference type="InterPro" id="IPR046732">
    <property type="entry name" value="DUF6624"/>
</dbReference>